<dbReference type="Gene3D" id="3.40.50.12370">
    <property type="match status" value="1"/>
</dbReference>
<dbReference type="SUPFAM" id="SSF52402">
    <property type="entry name" value="Adenine nucleotide alpha hydrolases-like"/>
    <property type="match status" value="1"/>
</dbReference>
<evidence type="ECO:0000313" key="3">
    <source>
        <dbReference type="EMBL" id="SCB51265.1"/>
    </source>
</evidence>
<dbReference type="InterPro" id="IPR006016">
    <property type="entry name" value="UspA"/>
</dbReference>
<gene>
    <name evidence="3" type="ORF">GA0061101_13818</name>
</gene>
<evidence type="ECO:0000259" key="2">
    <source>
        <dbReference type="Pfam" id="PF00582"/>
    </source>
</evidence>
<dbReference type="OrthoDB" id="9804721at2"/>
<evidence type="ECO:0000256" key="1">
    <source>
        <dbReference type="ARBA" id="ARBA00008791"/>
    </source>
</evidence>
<comment type="similarity">
    <text evidence="1">Belongs to the universal stress protein A family.</text>
</comment>
<accession>A0A1C3XGI4</accession>
<dbReference type="AlphaFoldDB" id="A0A1C3XGI4"/>
<dbReference type="InterPro" id="IPR006015">
    <property type="entry name" value="Universal_stress_UspA"/>
</dbReference>
<dbReference type="Proteomes" id="UP000199205">
    <property type="component" value="Unassembled WGS sequence"/>
</dbReference>
<dbReference type="CDD" id="cd00293">
    <property type="entry name" value="USP-like"/>
    <property type="match status" value="1"/>
</dbReference>
<organism evidence="3 4">
    <name type="scientific">Rhizobium lusitanum</name>
    <dbReference type="NCBI Taxonomy" id="293958"/>
    <lineage>
        <taxon>Bacteria</taxon>
        <taxon>Pseudomonadati</taxon>
        <taxon>Pseudomonadota</taxon>
        <taxon>Alphaproteobacteria</taxon>
        <taxon>Hyphomicrobiales</taxon>
        <taxon>Rhizobiaceae</taxon>
        <taxon>Rhizobium/Agrobacterium group</taxon>
        <taxon>Rhizobium</taxon>
    </lineage>
</organism>
<protein>
    <submittedName>
        <fullName evidence="3">Nucleotide-binding universal stress protein, UspA family</fullName>
    </submittedName>
</protein>
<dbReference type="PRINTS" id="PR01438">
    <property type="entry name" value="UNVRSLSTRESS"/>
</dbReference>
<dbReference type="PANTHER" id="PTHR46268:SF15">
    <property type="entry name" value="UNIVERSAL STRESS PROTEIN HP_0031"/>
    <property type="match status" value="1"/>
</dbReference>
<name>A0A1C3XGI4_9HYPH</name>
<reference evidence="3 4" key="1">
    <citation type="submission" date="2016-08" db="EMBL/GenBank/DDBJ databases">
        <authorList>
            <person name="Seilhamer J.J."/>
        </authorList>
    </citation>
    <scope>NUCLEOTIDE SEQUENCE [LARGE SCALE GENOMIC DNA]</scope>
    <source>
        <strain evidence="3 4">P1-7</strain>
    </source>
</reference>
<sequence>MSIKTVLCILDVNQFKNDLKGAVDFCQTHGAHLTALIVSMGGTPPHSAYDALSITKLNERQREIDSLTEKAADIRSQLSGNIASFDVQEVYTEFPWADEDIADRALYADLVLIGPQAARNEELQQRVIDGALFQSPTPVLVNASGKTLQFASKVILLAWDSSEEAARAARQSIDLLQAAGKVHVTIVDPLAPQSVNGKEPGADIAVFLARHGVNVGVDCIASGGRLVDETLRQHAVDIGADIIVMGAYSHLRLRERLFGGVTRSMLEDSDIPLFLAH</sequence>
<dbReference type="RefSeq" id="WP_092576996.1">
    <property type="nucleotide sequence ID" value="NZ_FMAF01000038.1"/>
</dbReference>
<dbReference type="Pfam" id="PF00582">
    <property type="entry name" value="Usp"/>
    <property type="match status" value="1"/>
</dbReference>
<dbReference type="PANTHER" id="PTHR46268">
    <property type="entry name" value="STRESS RESPONSE PROTEIN NHAX"/>
    <property type="match status" value="1"/>
</dbReference>
<feature type="domain" description="UspA" evidence="2">
    <location>
        <begin position="153"/>
        <end position="275"/>
    </location>
</feature>
<proteinExistence type="inferred from homology"/>
<evidence type="ECO:0000313" key="4">
    <source>
        <dbReference type="Proteomes" id="UP000199205"/>
    </source>
</evidence>
<dbReference type="EMBL" id="FMAF01000038">
    <property type="protein sequence ID" value="SCB51265.1"/>
    <property type="molecule type" value="Genomic_DNA"/>
</dbReference>